<sequence>MTLDILIIFAGSFVAALPFLGFPSSWDTALFFLVGIFIIGLGIAVQRRGDTRGSAEKRDAMSVENSIRKSEHESR</sequence>
<feature type="region of interest" description="Disordered" evidence="1">
    <location>
        <begin position="48"/>
        <end position="75"/>
    </location>
</feature>
<keyword evidence="2" id="KW-1133">Transmembrane helix</keyword>
<dbReference type="Proteomes" id="UP000034201">
    <property type="component" value="Unassembled WGS sequence"/>
</dbReference>
<dbReference type="EMBL" id="LCQQ01000056">
    <property type="protein sequence ID" value="KKW19484.1"/>
    <property type="molecule type" value="Genomic_DNA"/>
</dbReference>
<evidence type="ECO:0000256" key="2">
    <source>
        <dbReference type="SAM" id="Phobius"/>
    </source>
</evidence>
<proteinExistence type="predicted"/>
<organism evidence="3 4">
    <name type="scientific">Candidatus Adlerbacteria bacterium GW2011_GWC1_50_9</name>
    <dbReference type="NCBI Taxonomy" id="1618608"/>
    <lineage>
        <taxon>Bacteria</taxon>
        <taxon>Candidatus Adleribacteriota</taxon>
    </lineage>
</organism>
<dbReference type="AlphaFoldDB" id="A0A0G1ZJF2"/>
<gene>
    <name evidence="3" type="ORF">UY61_C0056G0012</name>
</gene>
<name>A0A0G1ZJF2_9BACT</name>
<feature type="transmembrane region" description="Helical" evidence="2">
    <location>
        <begin position="28"/>
        <end position="45"/>
    </location>
</feature>
<evidence type="ECO:0000256" key="1">
    <source>
        <dbReference type="SAM" id="MobiDB-lite"/>
    </source>
</evidence>
<evidence type="ECO:0000313" key="4">
    <source>
        <dbReference type="Proteomes" id="UP000034201"/>
    </source>
</evidence>
<comment type="caution">
    <text evidence="3">The sequence shown here is derived from an EMBL/GenBank/DDBJ whole genome shotgun (WGS) entry which is preliminary data.</text>
</comment>
<keyword evidence="2" id="KW-0812">Transmembrane</keyword>
<evidence type="ECO:0000313" key="3">
    <source>
        <dbReference type="EMBL" id="KKW19484.1"/>
    </source>
</evidence>
<feature type="transmembrane region" description="Helical" evidence="2">
    <location>
        <begin position="5"/>
        <end position="22"/>
    </location>
</feature>
<accession>A0A0G1ZJF2</accession>
<keyword evidence="2" id="KW-0472">Membrane</keyword>
<protein>
    <submittedName>
        <fullName evidence="3">Uncharacterized protein</fullName>
    </submittedName>
</protein>
<reference evidence="3 4" key="1">
    <citation type="journal article" date="2015" name="Nature">
        <title>rRNA introns, odd ribosomes, and small enigmatic genomes across a large radiation of phyla.</title>
        <authorList>
            <person name="Brown C.T."/>
            <person name="Hug L.A."/>
            <person name="Thomas B.C."/>
            <person name="Sharon I."/>
            <person name="Castelle C.J."/>
            <person name="Singh A."/>
            <person name="Wilkins M.J."/>
            <person name="Williams K.H."/>
            <person name="Banfield J.F."/>
        </authorList>
    </citation>
    <scope>NUCLEOTIDE SEQUENCE [LARGE SCALE GENOMIC DNA]</scope>
</reference>